<gene>
    <name evidence="5" type="ORF">SAMN05216272_105157</name>
</gene>
<dbReference type="InterPro" id="IPR008971">
    <property type="entry name" value="HSP40/DnaJ_pept-bd"/>
</dbReference>
<dbReference type="Proteomes" id="UP000199636">
    <property type="component" value="Unassembled WGS sequence"/>
</dbReference>
<dbReference type="InterPro" id="IPR002939">
    <property type="entry name" value="DnaJ_C"/>
</dbReference>
<evidence type="ECO:0000313" key="5">
    <source>
        <dbReference type="EMBL" id="SDI04615.1"/>
    </source>
</evidence>
<dbReference type="EMBL" id="FNDS01000005">
    <property type="protein sequence ID" value="SDI04615.1"/>
    <property type="molecule type" value="Genomic_DNA"/>
</dbReference>
<sequence>MSMDFKDYYAILGVAPDADEKAIKTAYRKLARKYHPDVSKEADAEAHFKEVAEAYEVLKSPDKRAEYDNLRQYGHGERFEAPPGWQPSGGFEHAEHGFQGHDFSDFFESIFGAQGGPQAHRRHERRGQDIELEVPLFLEETLSSEPRPISFKLPGFDEHGRRQEVHKSLKVRIPVGVTDGERIRLKGQGAAGIGGGPSGDLYLIIRLVPHPLFDVDGRNLLVTVPLAPWEAALGAKIEVPTLAGRIALSVPAGSQTGQRLRIRGKGLAGKGDEPAGDLYAVLKVVMPKGAAAEATRKLWEDLATQAAFDPRAEWGK</sequence>
<dbReference type="SUPFAM" id="SSF46565">
    <property type="entry name" value="Chaperone J-domain"/>
    <property type="match status" value="1"/>
</dbReference>
<keyword evidence="6" id="KW-1185">Reference proteome</keyword>
<dbReference type="NCBIfam" id="NF007618">
    <property type="entry name" value="PRK10266.1"/>
    <property type="match status" value="1"/>
</dbReference>
<dbReference type="GO" id="GO:0042026">
    <property type="term" value="P:protein refolding"/>
    <property type="evidence" value="ECO:0007669"/>
    <property type="project" value="TreeGrafter"/>
</dbReference>
<evidence type="ECO:0000256" key="2">
    <source>
        <dbReference type="ARBA" id="ARBA00023125"/>
    </source>
</evidence>
<dbReference type="CDD" id="cd10747">
    <property type="entry name" value="DnaJ_C"/>
    <property type="match status" value="1"/>
</dbReference>
<dbReference type="SMART" id="SM00271">
    <property type="entry name" value="DnaJ"/>
    <property type="match status" value="1"/>
</dbReference>
<evidence type="ECO:0000256" key="1">
    <source>
        <dbReference type="ARBA" id="ARBA00022490"/>
    </source>
</evidence>
<accession>A0A1G8HDG6</accession>
<dbReference type="CDD" id="cd06257">
    <property type="entry name" value="DnaJ"/>
    <property type="match status" value="1"/>
</dbReference>
<evidence type="ECO:0000256" key="3">
    <source>
        <dbReference type="ARBA" id="ARBA00023186"/>
    </source>
</evidence>
<keyword evidence="1" id="KW-0963">Cytoplasm</keyword>
<dbReference type="GO" id="GO:0003677">
    <property type="term" value="F:DNA binding"/>
    <property type="evidence" value="ECO:0007669"/>
    <property type="project" value="UniProtKB-KW"/>
</dbReference>
<dbReference type="PROSITE" id="PS50076">
    <property type="entry name" value="DNAJ_2"/>
    <property type="match status" value="1"/>
</dbReference>
<dbReference type="PANTHER" id="PTHR43096:SF52">
    <property type="entry name" value="DNAJ HOMOLOG 1, MITOCHONDRIAL-RELATED"/>
    <property type="match status" value="1"/>
</dbReference>
<feature type="domain" description="J" evidence="4">
    <location>
        <begin position="7"/>
        <end position="71"/>
    </location>
</feature>
<dbReference type="InterPro" id="IPR036869">
    <property type="entry name" value="J_dom_sf"/>
</dbReference>
<name>A0A1G8HDG6_9PSED</name>
<keyword evidence="3" id="KW-0143">Chaperone</keyword>
<dbReference type="InterPro" id="IPR001623">
    <property type="entry name" value="DnaJ_domain"/>
</dbReference>
<dbReference type="STRING" id="428992.SAMN05216272_105157"/>
<dbReference type="PRINTS" id="PR00625">
    <property type="entry name" value="JDOMAIN"/>
</dbReference>
<dbReference type="Pfam" id="PF00226">
    <property type="entry name" value="DnaJ"/>
    <property type="match status" value="1"/>
</dbReference>
<protein>
    <submittedName>
        <fullName evidence="5">Curved DNA-binding protein</fullName>
    </submittedName>
</protein>
<proteinExistence type="predicted"/>
<dbReference type="PANTHER" id="PTHR43096">
    <property type="entry name" value="DNAJ HOMOLOG 1, MITOCHONDRIAL-RELATED"/>
    <property type="match status" value="1"/>
</dbReference>
<dbReference type="GO" id="GO:0051082">
    <property type="term" value="F:unfolded protein binding"/>
    <property type="evidence" value="ECO:0007669"/>
    <property type="project" value="InterPro"/>
</dbReference>
<dbReference type="SUPFAM" id="SSF49493">
    <property type="entry name" value="HSP40/DnaJ peptide-binding domain"/>
    <property type="match status" value="2"/>
</dbReference>
<dbReference type="Pfam" id="PF01556">
    <property type="entry name" value="DnaJ_C"/>
    <property type="match status" value="1"/>
</dbReference>
<dbReference type="Gene3D" id="1.10.287.110">
    <property type="entry name" value="DnaJ domain"/>
    <property type="match status" value="1"/>
</dbReference>
<dbReference type="FunFam" id="2.60.260.20:FF:000008">
    <property type="entry name" value="Curved DNA-binding protein"/>
    <property type="match status" value="1"/>
</dbReference>
<dbReference type="FunFam" id="2.60.260.20:FF:000013">
    <property type="entry name" value="DnaJ subfamily B member 11"/>
    <property type="match status" value="1"/>
</dbReference>
<dbReference type="AlphaFoldDB" id="A0A1G8HDG6"/>
<organism evidence="5 6">
    <name type="scientific">Pseudomonas panipatensis</name>
    <dbReference type="NCBI Taxonomy" id="428992"/>
    <lineage>
        <taxon>Bacteria</taxon>
        <taxon>Pseudomonadati</taxon>
        <taxon>Pseudomonadota</taxon>
        <taxon>Gammaproteobacteria</taxon>
        <taxon>Pseudomonadales</taxon>
        <taxon>Pseudomonadaceae</taxon>
        <taxon>Pseudomonas</taxon>
    </lineage>
</organism>
<evidence type="ECO:0000313" key="6">
    <source>
        <dbReference type="Proteomes" id="UP000199636"/>
    </source>
</evidence>
<keyword evidence="2 5" id="KW-0238">DNA-binding</keyword>
<evidence type="ECO:0000259" key="4">
    <source>
        <dbReference type="PROSITE" id="PS50076"/>
    </source>
</evidence>
<dbReference type="Gene3D" id="1.20.5.460">
    <property type="entry name" value="Single helix bin"/>
    <property type="match status" value="1"/>
</dbReference>
<reference evidence="6" key="1">
    <citation type="submission" date="2016-10" db="EMBL/GenBank/DDBJ databases">
        <authorList>
            <person name="Varghese N."/>
            <person name="Submissions S."/>
        </authorList>
    </citation>
    <scope>NUCLEOTIDE SEQUENCE [LARGE SCALE GENOMIC DNA]</scope>
    <source>
        <strain evidence="6">CCM 7469</strain>
    </source>
</reference>
<dbReference type="Gene3D" id="2.60.260.20">
    <property type="entry name" value="Urease metallochaperone UreE, N-terminal domain"/>
    <property type="match status" value="2"/>
</dbReference>
<dbReference type="GO" id="GO:0005737">
    <property type="term" value="C:cytoplasm"/>
    <property type="evidence" value="ECO:0007669"/>
    <property type="project" value="TreeGrafter"/>
</dbReference>